<feature type="active site" description="Nucleophile" evidence="4">
    <location>
        <position position="252"/>
    </location>
</feature>
<dbReference type="SUPFAM" id="SSF52151">
    <property type="entry name" value="FabD/lysophospholipase-like"/>
    <property type="match status" value="1"/>
</dbReference>
<comment type="caution">
    <text evidence="4">Lacks conserved residue(s) required for the propagation of feature annotation.</text>
</comment>
<evidence type="ECO:0000313" key="6">
    <source>
        <dbReference type="EMBL" id="CUG91518.1"/>
    </source>
</evidence>
<dbReference type="InterPro" id="IPR021771">
    <property type="entry name" value="Triacylglycerol_lipase_N"/>
</dbReference>
<protein>
    <submittedName>
        <fullName evidence="6">Patatin-like phospholipase, putative</fullName>
    </submittedName>
</protein>
<dbReference type="VEuPathDB" id="TriTrypDB:BSAL_32475"/>
<dbReference type="EMBL" id="CYKH01001937">
    <property type="protein sequence ID" value="CUG91518.1"/>
    <property type="molecule type" value="Genomic_DNA"/>
</dbReference>
<dbReference type="AlphaFoldDB" id="A0A0S4JR20"/>
<organism evidence="6 7">
    <name type="scientific">Bodo saltans</name>
    <name type="common">Flagellated protozoan</name>
    <dbReference type="NCBI Taxonomy" id="75058"/>
    <lineage>
        <taxon>Eukaryota</taxon>
        <taxon>Discoba</taxon>
        <taxon>Euglenozoa</taxon>
        <taxon>Kinetoplastea</taxon>
        <taxon>Metakinetoplastina</taxon>
        <taxon>Eubodonida</taxon>
        <taxon>Bodonidae</taxon>
        <taxon>Bodo</taxon>
    </lineage>
</organism>
<gene>
    <name evidence="6" type="ORF">BSAL_32475</name>
</gene>
<dbReference type="PROSITE" id="PS51635">
    <property type="entry name" value="PNPLA"/>
    <property type="match status" value="1"/>
</dbReference>
<keyword evidence="7" id="KW-1185">Reference proteome</keyword>
<sequence length="569" mass="63825">MSSKQWRNIFITFLIQFFIFKPLLWISRVVVSYTTRNQQKRTERRYLSILDSTEDHQTWSSTALSLDLLRGFKKWHCTIPTSSYCNPAALIYETNVAIELARIGNVRAIGEFLRTMLHRRVNGVASPLLFRYYTGTKDFVENYNIAIHDLIEVFSGRREEMTPLGSSTSTANSDTKSEFVEDLLLWAKNTAGTQEAQMTPREKQELLCDTAHSFGVTALMLSGGASLGMYHIGVVRALFEAGLLPRIISGSSAGSIIAAVICTRTDADLSTMLVGNGLSLGEIHLNAFEVNDSPEESIGKKFDRLLASGAFMDVETLMLCLQRNCGDLTFLEAYRMTGRILNVSVANNRPGDHIDKHMLLNYITASNVVIWSAVAASCAMPGLFTAVQLLEKNGSEIVPYLPGQLWFDGSVARDLPREELSTTFNVNYFLVSQTNPHVIPFLRKPPSPIVHKKRSGIFKRCWFAVCSEARHWLLKSYRVGLLPKSGGAEVPYLMATQCYSGDITILPIGSVWSAIPDFINLTSNPSEEHMAYVISNAQRRTWPHINQIRWITCVERALLREYEHLSFAV</sequence>
<reference evidence="7" key="1">
    <citation type="submission" date="2015-09" db="EMBL/GenBank/DDBJ databases">
        <authorList>
            <consortium name="Pathogen Informatics"/>
        </authorList>
    </citation>
    <scope>NUCLEOTIDE SEQUENCE [LARGE SCALE GENOMIC DNA]</scope>
    <source>
        <strain evidence="7">Lake Konstanz</strain>
    </source>
</reference>
<keyword evidence="3 4" id="KW-0443">Lipid metabolism</keyword>
<dbReference type="PANTHER" id="PTHR14226">
    <property type="entry name" value="NEUROPATHY TARGET ESTERASE/SWISS CHEESE D.MELANOGASTER"/>
    <property type="match status" value="1"/>
</dbReference>
<evidence type="ECO:0000256" key="3">
    <source>
        <dbReference type="ARBA" id="ARBA00023098"/>
    </source>
</evidence>
<dbReference type="Pfam" id="PF11815">
    <property type="entry name" value="DUF3336"/>
    <property type="match status" value="1"/>
</dbReference>
<dbReference type="Gene3D" id="3.40.1090.10">
    <property type="entry name" value="Cytosolic phospholipase A2 catalytic domain"/>
    <property type="match status" value="2"/>
</dbReference>
<keyword evidence="2 4" id="KW-0442">Lipid degradation</keyword>
<keyword evidence="1 4" id="KW-0378">Hydrolase</keyword>
<dbReference type="InterPro" id="IPR016035">
    <property type="entry name" value="Acyl_Trfase/lysoPLipase"/>
</dbReference>
<name>A0A0S4JR20_BODSA</name>
<dbReference type="PANTHER" id="PTHR14226:SF10">
    <property type="entry name" value="TRIACYLGLYCEROL LIPASE 4-RELATED"/>
    <property type="match status" value="1"/>
</dbReference>
<evidence type="ECO:0000313" key="7">
    <source>
        <dbReference type="Proteomes" id="UP000051952"/>
    </source>
</evidence>
<proteinExistence type="predicted"/>
<feature type="domain" description="PNPLA" evidence="5">
    <location>
        <begin position="219"/>
        <end position="421"/>
    </location>
</feature>
<feature type="active site" description="Proton acceptor" evidence="4">
    <location>
        <position position="408"/>
    </location>
</feature>
<evidence type="ECO:0000256" key="4">
    <source>
        <dbReference type="PROSITE-ProRule" id="PRU01161"/>
    </source>
</evidence>
<dbReference type="OrthoDB" id="10049244at2759"/>
<accession>A0A0S4JR20</accession>
<feature type="short sequence motif" description="GXSXG" evidence="4">
    <location>
        <begin position="250"/>
        <end position="254"/>
    </location>
</feature>
<dbReference type="GO" id="GO:0004806">
    <property type="term" value="F:triacylglycerol lipase activity"/>
    <property type="evidence" value="ECO:0007669"/>
    <property type="project" value="InterPro"/>
</dbReference>
<evidence type="ECO:0000256" key="1">
    <source>
        <dbReference type="ARBA" id="ARBA00022801"/>
    </source>
</evidence>
<evidence type="ECO:0000259" key="5">
    <source>
        <dbReference type="PROSITE" id="PS51635"/>
    </source>
</evidence>
<dbReference type="OMA" id="MGTYHAG"/>
<dbReference type="Pfam" id="PF01734">
    <property type="entry name" value="Patatin"/>
    <property type="match status" value="1"/>
</dbReference>
<dbReference type="Proteomes" id="UP000051952">
    <property type="component" value="Unassembled WGS sequence"/>
</dbReference>
<dbReference type="InterPro" id="IPR002641">
    <property type="entry name" value="PNPLA_dom"/>
</dbReference>
<evidence type="ECO:0000256" key="2">
    <source>
        <dbReference type="ARBA" id="ARBA00022963"/>
    </source>
</evidence>
<dbReference type="GO" id="GO:0016042">
    <property type="term" value="P:lipid catabolic process"/>
    <property type="evidence" value="ECO:0007669"/>
    <property type="project" value="UniProtKB-UniRule"/>
</dbReference>
<dbReference type="InterPro" id="IPR050301">
    <property type="entry name" value="NTE"/>
</dbReference>